<dbReference type="NCBIfam" id="TIGR01927">
    <property type="entry name" value="menC_gam_Gplu"/>
    <property type="match status" value="1"/>
</dbReference>
<evidence type="ECO:0000256" key="1">
    <source>
        <dbReference type="ARBA" id="ARBA00022723"/>
    </source>
</evidence>
<dbReference type="InterPro" id="IPR041338">
    <property type="entry name" value="OSBS_N"/>
</dbReference>
<reference evidence="5 6" key="1">
    <citation type="journal article" date="2023" name="Nat. Commun.">
        <title>Origin of minicircular mitochondrial genomes in red algae.</title>
        <authorList>
            <person name="Lee Y."/>
            <person name="Cho C.H."/>
            <person name="Lee Y.M."/>
            <person name="Park S.I."/>
            <person name="Yang J.H."/>
            <person name="West J.A."/>
            <person name="Bhattacharya D."/>
            <person name="Yoon H.S."/>
        </authorList>
    </citation>
    <scope>NUCLEOTIDE SEQUENCE [LARGE SCALE GENOMIC DNA]</scope>
    <source>
        <strain evidence="5 6">CCMP1338</strain>
        <tissue evidence="5">Whole cell</tissue>
    </source>
</reference>
<dbReference type="AlphaFoldDB" id="A0AAV8UQ64"/>
<keyword evidence="2" id="KW-0460">Magnesium</keyword>
<dbReference type="InterPro" id="IPR029065">
    <property type="entry name" value="Enolase_C-like"/>
</dbReference>
<name>A0AAV8UQ64_9RHOD</name>
<dbReference type="InterPro" id="IPR013342">
    <property type="entry name" value="Mandelate_racemase_C"/>
</dbReference>
<evidence type="ECO:0000313" key="6">
    <source>
        <dbReference type="Proteomes" id="UP001157974"/>
    </source>
</evidence>
<evidence type="ECO:0000313" key="5">
    <source>
        <dbReference type="EMBL" id="KAJ8904715.1"/>
    </source>
</evidence>
<evidence type="ECO:0000259" key="4">
    <source>
        <dbReference type="SMART" id="SM00922"/>
    </source>
</evidence>
<dbReference type="Gene3D" id="3.30.390.10">
    <property type="entry name" value="Enolase-like, N-terminal domain"/>
    <property type="match status" value="1"/>
</dbReference>
<dbReference type="InterPro" id="IPR036849">
    <property type="entry name" value="Enolase-like_C_sf"/>
</dbReference>
<dbReference type="Proteomes" id="UP001157974">
    <property type="component" value="Unassembled WGS sequence"/>
</dbReference>
<keyword evidence="1" id="KW-0479">Metal-binding</keyword>
<dbReference type="SFLD" id="SFLDS00001">
    <property type="entry name" value="Enolase"/>
    <property type="match status" value="1"/>
</dbReference>
<protein>
    <recommendedName>
        <fullName evidence="4">Mandelate racemase/muconate lactonizing enzyme C-terminal domain-containing protein</fullName>
    </recommendedName>
</protein>
<dbReference type="GO" id="GO:0016829">
    <property type="term" value="F:lyase activity"/>
    <property type="evidence" value="ECO:0007669"/>
    <property type="project" value="UniProtKB-KW"/>
</dbReference>
<dbReference type="Pfam" id="PF12697">
    <property type="entry name" value="Abhydrolase_6"/>
    <property type="match status" value="1"/>
</dbReference>
<dbReference type="SUPFAM" id="SSF54826">
    <property type="entry name" value="Enolase N-terminal domain-like"/>
    <property type="match status" value="1"/>
</dbReference>
<feature type="domain" description="Mandelate racemase/muconate lactonizing enzyme C-terminal" evidence="4">
    <location>
        <begin position="412"/>
        <end position="506"/>
    </location>
</feature>
<dbReference type="PANTHER" id="PTHR42916:SF1">
    <property type="entry name" value="PROTEIN PHYLLO, CHLOROPLASTIC"/>
    <property type="match status" value="1"/>
</dbReference>
<dbReference type="SFLD" id="SFLDF00009">
    <property type="entry name" value="o-succinylbenzoate_synthase"/>
    <property type="match status" value="1"/>
</dbReference>
<dbReference type="PANTHER" id="PTHR42916">
    <property type="entry name" value="2-SUCCINYL-5-ENOLPYRUVYL-6-HYDROXY-3-CYCLOHEXENE-1-CARBOXYLATE SYNTHASE"/>
    <property type="match status" value="1"/>
</dbReference>
<keyword evidence="6" id="KW-1185">Reference proteome</keyword>
<dbReference type="InterPro" id="IPR000073">
    <property type="entry name" value="AB_hydrolase_1"/>
</dbReference>
<sequence length="630" mass="69047">MSLAFTEAGDRRIVSGVWLLLHGFLGDKEPIFEAFVSRIGDGERVVAIDLPLHGESASVSVEDVAEAAALVRETADDLEIRSCIVVGYSLGGRVALSLAASVEHGLVENLILISSDPGLPSTGSERSDRMERDLEYSRKIQANFDQFLHGWYSAGLWGSSLSEESKQLWIRRIKRVNTQRNMSKAVVAYSPARMTSLWEFLLGPASPPSLMICGSEDRKYVAITRRASQRHFSAVVPDAGHNCLHQAIDAVVRTTVTFKRILRTMSTPCVQTIEQRRFSLALRKKMSVAGRSTVDHREGLVVILKAKDSKHGVGEASPLPGFHKGTLLEDVAEVSKACEDVLGESQTFQLLLRLRSTPTVQCAMEMASLQLIAAQVDSELDLVMATILRLRWSVVPKAHVFINSVVPRVVDPSAYALSLVGQGYSVMKMKVGGGSLEDDASNVNLLCKALEDHGSRLRLDANRSWTLDEATSFWKSLERPHLIEFIEEPLEDPEELPQFYARTGLRFALDENLVESETWWKHSVEDGLAAYVVKPTVIGGLVPTVDLIRKGASAARVIVSSTFDSGLMLSYLSIFASLIEGEADTAHGLGTFEILAEDTIDPPFSSFVSDGKISLEKCRATLRSHSAGPD</sequence>
<organism evidence="5 6">
    <name type="scientific">Rhodosorus marinus</name>
    <dbReference type="NCBI Taxonomy" id="101924"/>
    <lineage>
        <taxon>Eukaryota</taxon>
        <taxon>Rhodophyta</taxon>
        <taxon>Stylonematophyceae</taxon>
        <taxon>Stylonematales</taxon>
        <taxon>Stylonemataceae</taxon>
        <taxon>Rhodosorus</taxon>
    </lineage>
</organism>
<comment type="caution">
    <text evidence="5">The sequence shown here is derived from an EMBL/GenBank/DDBJ whole genome shotgun (WGS) entry which is preliminary data.</text>
</comment>
<dbReference type="InterPro" id="IPR029058">
    <property type="entry name" value="AB_hydrolase_fold"/>
</dbReference>
<dbReference type="GO" id="GO:0046872">
    <property type="term" value="F:metal ion binding"/>
    <property type="evidence" value="ECO:0007669"/>
    <property type="project" value="UniProtKB-KW"/>
</dbReference>
<keyword evidence="3" id="KW-0456">Lyase</keyword>
<dbReference type="InterPro" id="IPR029017">
    <property type="entry name" value="Enolase-like_N"/>
</dbReference>
<gene>
    <name evidence="5" type="ORF">NDN08_001233</name>
</gene>
<proteinExistence type="predicted"/>
<dbReference type="Gene3D" id="3.40.50.1820">
    <property type="entry name" value="alpha/beta hydrolase"/>
    <property type="match status" value="1"/>
</dbReference>
<dbReference type="Pfam" id="PF13378">
    <property type="entry name" value="MR_MLE_C"/>
    <property type="match status" value="1"/>
</dbReference>
<evidence type="ECO:0000256" key="3">
    <source>
        <dbReference type="ARBA" id="ARBA00023239"/>
    </source>
</evidence>
<dbReference type="EMBL" id="JAMWBK010000005">
    <property type="protein sequence ID" value="KAJ8904715.1"/>
    <property type="molecule type" value="Genomic_DNA"/>
</dbReference>
<dbReference type="Gene3D" id="3.20.20.120">
    <property type="entry name" value="Enolase-like C-terminal domain"/>
    <property type="match status" value="1"/>
</dbReference>
<dbReference type="SUPFAM" id="SSF51604">
    <property type="entry name" value="Enolase C-terminal domain-like"/>
    <property type="match status" value="1"/>
</dbReference>
<dbReference type="SFLD" id="SFLDG00180">
    <property type="entry name" value="muconate_cycloisomerase"/>
    <property type="match status" value="1"/>
</dbReference>
<dbReference type="SUPFAM" id="SSF53474">
    <property type="entry name" value="alpha/beta-Hydrolases"/>
    <property type="match status" value="1"/>
</dbReference>
<dbReference type="SMART" id="SM00922">
    <property type="entry name" value="MR_MLE"/>
    <property type="match status" value="1"/>
</dbReference>
<accession>A0AAV8UQ64</accession>
<dbReference type="Pfam" id="PF21508">
    <property type="entry name" value="MenC_N"/>
    <property type="match status" value="1"/>
</dbReference>
<evidence type="ECO:0000256" key="2">
    <source>
        <dbReference type="ARBA" id="ARBA00022842"/>
    </source>
</evidence>